<dbReference type="AlphaFoldDB" id="A0A1R1XQA8"/>
<protein>
    <submittedName>
        <fullName evidence="2">Uncharacterized protein</fullName>
    </submittedName>
</protein>
<dbReference type="Proteomes" id="UP000187283">
    <property type="component" value="Unassembled WGS sequence"/>
</dbReference>
<keyword evidence="4" id="KW-1185">Reference proteome</keyword>
<accession>A0A1R1XQA8</accession>
<evidence type="ECO:0000313" key="4">
    <source>
        <dbReference type="Proteomes" id="UP000187283"/>
    </source>
</evidence>
<evidence type="ECO:0000313" key="2">
    <source>
        <dbReference type="EMBL" id="OMJ16784.1"/>
    </source>
</evidence>
<proteinExistence type="predicted"/>
<organism evidence="2 4">
    <name type="scientific">Smittium culicis</name>
    <dbReference type="NCBI Taxonomy" id="133412"/>
    <lineage>
        <taxon>Eukaryota</taxon>
        <taxon>Fungi</taxon>
        <taxon>Fungi incertae sedis</taxon>
        <taxon>Zoopagomycota</taxon>
        <taxon>Kickxellomycotina</taxon>
        <taxon>Harpellomycetes</taxon>
        <taxon>Harpellales</taxon>
        <taxon>Legeriomycetaceae</taxon>
        <taxon>Smittium</taxon>
    </lineage>
</organism>
<dbReference type="EMBL" id="LSSN01003188">
    <property type="protein sequence ID" value="OMJ14134.1"/>
    <property type="molecule type" value="Genomic_DNA"/>
</dbReference>
<comment type="caution">
    <text evidence="2">The sequence shown here is derived from an EMBL/GenBank/DDBJ whole genome shotgun (WGS) entry which is preliminary data.</text>
</comment>
<dbReference type="EMBL" id="LSSN01001923">
    <property type="protein sequence ID" value="OMJ17825.1"/>
    <property type="molecule type" value="Genomic_DNA"/>
</dbReference>
<name>A0A1R1XQA8_9FUNG</name>
<dbReference type="EMBL" id="LSSN01002227">
    <property type="protein sequence ID" value="OMJ16784.1"/>
    <property type="molecule type" value="Genomic_DNA"/>
</dbReference>
<sequence length="94" mass="10753">MNFINHSTIQYNDGIYFDPDMGCYSISYINDDSYEVDESTGKKNYQRHLGVALTPTIILEINEAFEEEKKASELTSDDPKDHLQEAISKLSIKD</sequence>
<evidence type="ECO:0000313" key="1">
    <source>
        <dbReference type="EMBL" id="OMJ14134.1"/>
    </source>
</evidence>
<evidence type="ECO:0000313" key="3">
    <source>
        <dbReference type="EMBL" id="OMJ17825.1"/>
    </source>
</evidence>
<gene>
    <name evidence="3" type="ORF">AYI70_g5726</name>
    <name evidence="2" type="ORF">AYI70_g6392</name>
    <name evidence="1" type="ORF">AYI70_g8072</name>
</gene>
<reference evidence="2 4" key="1">
    <citation type="submission" date="2017-01" db="EMBL/GenBank/DDBJ databases">
        <authorList>
            <person name="Mah S.A."/>
            <person name="Swanson W.J."/>
            <person name="Moy G.W."/>
            <person name="Vacquier V.D."/>
        </authorList>
    </citation>
    <scope>NUCLEOTIDE SEQUENCE [LARGE SCALE GENOMIC DNA]</scope>
    <source>
        <strain evidence="2 4">GSMNP</strain>
    </source>
</reference>